<feature type="transmembrane region" description="Helical" evidence="1">
    <location>
        <begin position="49"/>
        <end position="73"/>
    </location>
</feature>
<organism evidence="2 3">
    <name type="scientific">Lactobacillus paragasseri JV-V03</name>
    <dbReference type="NCBI Taxonomy" id="525326"/>
    <lineage>
        <taxon>Bacteria</taxon>
        <taxon>Bacillati</taxon>
        <taxon>Bacillota</taxon>
        <taxon>Bacilli</taxon>
        <taxon>Lactobacillales</taxon>
        <taxon>Lactobacillaceae</taxon>
        <taxon>Lactobacillus</taxon>
    </lineage>
</organism>
<gene>
    <name evidence="2" type="ORF">HMPREF0514_11287</name>
</gene>
<feature type="transmembrane region" description="Helical" evidence="1">
    <location>
        <begin position="211"/>
        <end position="233"/>
    </location>
</feature>
<dbReference type="InterPro" id="IPR022294">
    <property type="entry name" value="ABC-transptr_permeasesu"/>
</dbReference>
<keyword evidence="1" id="KW-0812">Transmembrane</keyword>
<name>A0AA86ZQ72_9LACO</name>
<proteinExistence type="predicted"/>
<feature type="transmembrane region" description="Helical" evidence="1">
    <location>
        <begin position="104"/>
        <end position="126"/>
    </location>
</feature>
<feature type="transmembrane region" description="Helical" evidence="1">
    <location>
        <begin position="132"/>
        <end position="152"/>
    </location>
</feature>
<dbReference type="RefSeq" id="WP_003649444.1">
    <property type="nucleotide sequence ID" value="NZ_CP040500.1"/>
</dbReference>
<reference evidence="2 3" key="1">
    <citation type="submission" date="2010-06" db="EMBL/GenBank/DDBJ databases">
        <authorList>
            <person name="Muzny D."/>
            <person name="Qin X."/>
            <person name="Buhay C."/>
            <person name="Dugan-Rocha S."/>
            <person name="Ding Y."/>
            <person name="Chen G."/>
            <person name="Hawes A."/>
            <person name="Holder M."/>
            <person name="Jhangiani S."/>
            <person name="Johnson A."/>
            <person name="Khan Z."/>
            <person name="Li Z."/>
            <person name="Liu W."/>
            <person name="Liu X."/>
            <person name="Perez L."/>
            <person name="Shen H."/>
            <person name="Wang Q."/>
            <person name="Watt J."/>
            <person name="Xi L."/>
            <person name="Xin Y."/>
            <person name="Zhou J."/>
            <person name="Deng J."/>
            <person name="Jiang H."/>
            <person name="Liu Y."/>
            <person name="Qu J."/>
            <person name="Song X.-Z."/>
            <person name="Zhang L."/>
            <person name="Villasana D."/>
            <person name="Johnson A."/>
            <person name="Liu J."/>
            <person name="Liyanage D."/>
            <person name="Lorensuhewa L."/>
            <person name="Robinson T."/>
            <person name="Song A."/>
            <person name="Song B.-B."/>
            <person name="Dinh H."/>
            <person name="Thornton R."/>
            <person name="Coyle M."/>
            <person name="Francisco L."/>
            <person name="Jackson L."/>
            <person name="Javaid M."/>
            <person name="Korchina V."/>
            <person name="Kovar C."/>
            <person name="Mata R."/>
            <person name="Mathew T."/>
            <person name="Ngo R."/>
            <person name="Nguyen L."/>
            <person name="Nguyen N."/>
            <person name="Okwuonu G."/>
            <person name="Ongeri F."/>
            <person name="Pham C."/>
            <person name="Simmons D."/>
            <person name="Wilczek-Boney K."/>
            <person name="Hale W."/>
            <person name="Jakkamsetti A."/>
            <person name="Pham P."/>
            <person name="Ruth R."/>
            <person name="San Lucas F."/>
            <person name="Warren J."/>
            <person name="Zhang J."/>
            <person name="Zhao Z."/>
            <person name="Zhou C."/>
            <person name="Zhu D."/>
            <person name="Lee S."/>
            <person name="Bess C."/>
            <person name="Blankenburg K."/>
            <person name="Forbes L."/>
            <person name="Fu Q."/>
            <person name="Gubbala S."/>
            <person name="Hirani K."/>
            <person name="Jayaseelan J.C."/>
            <person name="Lara F."/>
            <person name="Munidasa M."/>
            <person name="Palculict T."/>
            <person name="Patil S."/>
            <person name="Pu L.-L."/>
            <person name="Saada N."/>
            <person name="Tang L."/>
            <person name="Weissenberger G."/>
            <person name="Zhu Y."/>
            <person name="Hemphill L."/>
            <person name="Shang Y."/>
            <person name="Youmans B."/>
            <person name="Ayvaz T."/>
            <person name="Ross M."/>
            <person name="Santibanez J."/>
            <person name="Aqrawi P."/>
            <person name="Gross S."/>
            <person name="Joshi V."/>
            <person name="Fowler G."/>
            <person name="Nazareth L."/>
            <person name="Reid J."/>
            <person name="Worley K."/>
            <person name="Petrosino J."/>
            <person name="Highlander S."/>
            <person name="Gibbs R."/>
        </authorList>
    </citation>
    <scope>NUCLEOTIDE SEQUENCE [LARGE SCALE GENOMIC DNA]</scope>
    <source>
        <strain evidence="2 3">JV-V03</strain>
    </source>
</reference>
<keyword evidence="1" id="KW-1133">Transmembrane helix</keyword>
<evidence type="ECO:0000313" key="2">
    <source>
        <dbReference type="EMBL" id="EFJ69217.1"/>
    </source>
</evidence>
<sequence>MLKQVVEAENIKIRRSLLLYLHLIVLFLFPVLFGLYYGSRKQVIIPANMIIGFYEILAITSPIIISVVICLVFDREEKAGNFKNWLTEPISKGWMIQAQLSYYWIWYVIEIMGTSLIFSGVLFGIYQIRFSLIKIALTSIAFSLCGIVQYELTQIIALRWGIGGALILGFFGTVISLLSITSLLDFVWPIIPWTWQIRLTTFWQTNIDLGLVKLSLIEYLIPLMLTCLIIFWGKRYFDNWQGKN</sequence>
<dbReference type="Proteomes" id="UP000003672">
    <property type="component" value="Unassembled WGS sequence"/>
</dbReference>
<feature type="transmembrane region" description="Helical" evidence="1">
    <location>
        <begin position="17"/>
        <end position="37"/>
    </location>
</feature>
<feature type="transmembrane region" description="Helical" evidence="1">
    <location>
        <begin position="164"/>
        <end position="191"/>
    </location>
</feature>
<dbReference type="EMBL" id="ACGO02000002">
    <property type="protein sequence ID" value="EFJ69217.1"/>
    <property type="molecule type" value="Genomic_DNA"/>
</dbReference>
<keyword evidence="1" id="KW-0472">Membrane</keyword>
<comment type="caution">
    <text evidence="2">The sequence shown here is derived from an EMBL/GenBank/DDBJ whole genome shotgun (WGS) entry which is preliminary data.</text>
</comment>
<dbReference type="AlphaFoldDB" id="A0AA86ZQ72"/>
<protein>
    <submittedName>
        <fullName evidence="2">Lantibiotic protection ABC transporter permease subunit, MutG family</fullName>
    </submittedName>
</protein>
<evidence type="ECO:0000313" key="3">
    <source>
        <dbReference type="Proteomes" id="UP000003672"/>
    </source>
</evidence>
<accession>A0AA86ZQ72</accession>
<dbReference type="Pfam" id="PF12730">
    <property type="entry name" value="ABC2_membrane_4"/>
    <property type="match status" value="1"/>
</dbReference>
<dbReference type="CDD" id="cd21808">
    <property type="entry name" value="ABC-2_lan_permease_MutG"/>
    <property type="match status" value="1"/>
</dbReference>
<evidence type="ECO:0000256" key="1">
    <source>
        <dbReference type="SAM" id="Phobius"/>
    </source>
</evidence>